<dbReference type="EMBL" id="HBUF01362978">
    <property type="protein sequence ID" value="CAG6721947.1"/>
    <property type="molecule type" value="Transcribed_RNA"/>
</dbReference>
<dbReference type="AlphaFoldDB" id="A0A8D8VAD2"/>
<name>A0A8D8VAD2_9HEMI</name>
<dbReference type="EMBL" id="HBUF01362977">
    <property type="protein sequence ID" value="CAG6721946.1"/>
    <property type="molecule type" value="Transcribed_RNA"/>
</dbReference>
<sequence>MNEGTSYLLISYANNCQIDFFVCLFVYTWQLHWNTTRVGLQNVAGNLSNLIRCREKKINSWVLTSQDCCSKLSVTICRRNDLNFVENSITRIVDYPCIFNSVVITSFAGIYVQSV</sequence>
<protein>
    <submittedName>
        <fullName evidence="1">Uncharacterized protein</fullName>
    </submittedName>
</protein>
<organism evidence="1">
    <name type="scientific">Cacopsylla melanoneura</name>
    <dbReference type="NCBI Taxonomy" id="428564"/>
    <lineage>
        <taxon>Eukaryota</taxon>
        <taxon>Metazoa</taxon>
        <taxon>Ecdysozoa</taxon>
        <taxon>Arthropoda</taxon>
        <taxon>Hexapoda</taxon>
        <taxon>Insecta</taxon>
        <taxon>Pterygota</taxon>
        <taxon>Neoptera</taxon>
        <taxon>Paraneoptera</taxon>
        <taxon>Hemiptera</taxon>
        <taxon>Sternorrhyncha</taxon>
        <taxon>Psylloidea</taxon>
        <taxon>Psyllidae</taxon>
        <taxon>Psyllinae</taxon>
        <taxon>Cacopsylla</taxon>
    </lineage>
</organism>
<accession>A0A8D8VAD2</accession>
<proteinExistence type="predicted"/>
<reference evidence="1" key="1">
    <citation type="submission" date="2021-05" db="EMBL/GenBank/DDBJ databases">
        <authorList>
            <person name="Alioto T."/>
            <person name="Alioto T."/>
            <person name="Gomez Garrido J."/>
        </authorList>
    </citation>
    <scope>NUCLEOTIDE SEQUENCE</scope>
</reference>
<dbReference type="EMBL" id="HBUF01362976">
    <property type="protein sequence ID" value="CAG6721945.1"/>
    <property type="molecule type" value="Transcribed_RNA"/>
</dbReference>
<evidence type="ECO:0000313" key="1">
    <source>
        <dbReference type="EMBL" id="CAG6721945.1"/>
    </source>
</evidence>